<sequence length="205" mass="23955">MNETKLPHSFYKYFYEDRIEIIRRICREGFTNNILIEMTRALPVVVTYGSEGLSGSVKMVGFVPRTGVLMNYVEKAEYLAYKYEFRDTKEIFCKLLENIYILEDIDVSAIGGLEMGFKHSWRNIMETGKATLVFFTPPSTSFEVRCVVEIHDEKNDPYKRYLNALHDIFHARKGVRSDYPAYIFRIEEIYDNSSRTGGFGEKIYP</sequence>
<proteinExistence type="predicted"/>
<dbReference type="AlphaFoldDB" id="A0A7C4DAL0"/>
<accession>A0A7C4DAL0</accession>
<dbReference type="EMBL" id="DTBJ01000051">
    <property type="protein sequence ID" value="HGM59058.1"/>
    <property type="molecule type" value="Genomic_DNA"/>
</dbReference>
<reference evidence="1" key="1">
    <citation type="journal article" date="2020" name="mSystems">
        <title>Genome- and Community-Level Interaction Insights into Carbon Utilization and Element Cycling Functions of Hydrothermarchaeota in Hydrothermal Sediment.</title>
        <authorList>
            <person name="Zhou Z."/>
            <person name="Liu Y."/>
            <person name="Xu W."/>
            <person name="Pan J."/>
            <person name="Luo Z.H."/>
            <person name="Li M."/>
        </authorList>
    </citation>
    <scope>NUCLEOTIDE SEQUENCE [LARGE SCALE GENOMIC DNA]</scope>
    <source>
        <strain evidence="1">SpSt-642</strain>
    </source>
</reference>
<organism evidence="1">
    <name type="scientific">Staphylothermus marinus</name>
    <dbReference type="NCBI Taxonomy" id="2280"/>
    <lineage>
        <taxon>Archaea</taxon>
        <taxon>Thermoproteota</taxon>
        <taxon>Thermoprotei</taxon>
        <taxon>Desulfurococcales</taxon>
        <taxon>Desulfurococcaceae</taxon>
        <taxon>Staphylothermus</taxon>
    </lineage>
</organism>
<evidence type="ECO:0000313" key="1">
    <source>
        <dbReference type="EMBL" id="HGM59058.1"/>
    </source>
</evidence>
<gene>
    <name evidence="1" type="ORF">ENU14_05715</name>
</gene>
<name>A0A7C4DAL0_STAMA</name>
<comment type="caution">
    <text evidence="1">The sequence shown here is derived from an EMBL/GenBank/DDBJ whole genome shotgun (WGS) entry which is preliminary data.</text>
</comment>
<protein>
    <submittedName>
        <fullName evidence="1">Uncharacterized protein</fullName>
    </submittedName>
</protein>